<proteinExistence type="predicted"/>
<evidence type="ECO:0000313" key="3">
    <source>
        <dbReference type="Proteomes" id="UP000469670"/>
    </source>
</evidence>
<evidence type="ECO:0000256" key="1">
    <source>
        <dbReference type="SAM" id="MobiDB-lite"/>
    </source>
</evidence>
<reference evidence="2 3" key="1">
    <citation type="submission" date="2020-01" db="EMBL/GenBank/DDBJ databases">
        <title>Insect and environment-associated Actinomycetes.</title>
        <authorList>
            <person name="Currrie C."/>
            <person name="Chevrette M."/>
            <person name="Carlson C."/>
            <person name="Stubbendieck R."/>
            <person name="Wendt-Pienkowski E."/>
        </authorList>
    </citation>
    <scope>NUCLEOTIDE SEQUENCE [LARGE SCALE GENOMIC DNA]</scope>
    <source>
        <strain evidence="2 3">SID7590</strain>
    </source>
</reference>
<dbReference type="EMBL" id="JAAGMP010000594">
    <property type="protein sequence ID" value="NEC19082.1"/>
    <property type="molecule type" value="Genomic_DNA"/>
</dbReference>
<dbReference type="AlphaFoldDB" id="A0A7K3RWG2"/>
<feature type="non-terminal residue" evidence="2">
    <location>
        <position position="65"/>
    </location>
</feature>
<organism evidence="2 3">
    <name type="scientific">Streptomyces parvus</name>
    <dbReference type="NCBI Taxonomy" id="66428"/>
    <lineage>
        <taxon>Bacteria</taxon>
        <taxon>Bacillati</taxon>
        <taxon>Actinomycetota</taxon>
        <taxon>Actinomycetes</taxon>
        <taxon>Kitasatosporales</taxon>
        <taxon>Streptomycetaceae</taxon>
        <taxon>Streptomyces</taxon>
    </lineage>
</organism>
<protein>
    <submittedName>
        <fullName evidence="2">Condensation protein</fullName>
    </submittedName>
</protein>
<accession>A0A7K3RWG2</accession>
<feature type="region of interest" description="Disordered" evidence="1">
    <location>
        <begin position="1"/>
        <end position="22"/>
    </location>
</feature>
<comment type="caution">
    <text evidence="2">The sequence shown here is derived from an EMBL/GenBank/DDBJ whole genome shotgun (WGS) entry which is preliminary data.</text>
</comment>
<gene>
    <name evidence="2" type="ORF">G3I50_12550</name>
</gene>
<sequence>MATTQHQRAPGGGQPSGQPVRVPFPVVDEVARHCAQDAEPSTVHIEIHLPGRVDEERLRSAFAAS</sequence>
<evidence type="ECO:0000313" key="2">
    <source>
        <dbReference type="EMBL" id="NEC19082.1"/>
    </source>
</evidence>
<dbReference type="Proteomes" id="UP000469670">
    <property type="component" value="Unassembled WGS sequence"/>
</dbReference>
<name>A0A7K3RWG2_9ACTN</name>